<feature type="domain" description="DOCKER" evidence="3">
    <location>
        <begin position="1"/>
        <end position="139"/>
    </location>
</feature>
<evidence type="ECO:0000313" key="4">
    <source>
        <dbReference type="EMBL" id="MEQ2293162.1"/>
    </source>
</evidence>
<gene>
    <name evidence="4" type="primary">DOCK1_6</name>
    <name evidence="4" type="ORF">AMECASPLE_030457</name>
</gene>
<dbReference type="PANTHER" id="PTHR45653">
    <property type="entry name" value="DEDICATOR OF CYTOKINESIS"/>
    <property type="match status" value="1"/>
</dbReference>
<dbReference type="Proteomes" id="UP001469553">
    <property type="component" value="Unassembled WGS sequence"/>
</dbReference>
<dbReference type="InterPro" id="IPR046769">
    <property type="entry name" value="DOCKER_Lobe_A"/>
</dbReference>
<accession>A0ABV0YHS7</accession>
<organism evidence="4 5">
    <name type="scientific">Ameca splendens</name>
    <dbReference type="NCBI Taxonomy" id="208324"/>
    <lineage>
        <taxon>Eukaryota</taxon>
        <taxon>Metazoa</taxon>
        <taxon>Chordata</taxon>
        <taxon>Craniata</taxon>
        <taxon>Vertebrata</taxon>
        <taxon>Euteleostomi</taxon>
        <taxon>Actinopterygii</taxon>
        <taxon>Neopterygii</taxon>
        <taxon>Teleostei</taxon>
        <taxon>Neoteleostei</taxon>
        <taxon>Acanthomorphata</taxon>
        <taxon>Ovalentaria</taxon>
        <taxon>Atherinomorphae</taxon>
        <taxon>Cyprinodontiformes</taxon>
        <taxon>Goodeidae</taxon>
        <taxon>Ameca</taxon>
    </lineage>
</organism>
<dbReference type="PROSITE" id="PS51651">
    <property type="entry name" value="DOCKER"/>
    <property type="match status" value="1"/>
</dbReference>
<comment type="similarity">
    <text evidence="2">Belongs to the DOCK family.</text>
</comment>
<proteinExistence type="inferred from homology"/>
<evidence type="ECO:0000313" key="5">
    <source>
        <dbReference type="Proteomes" id="UP001469553"/>
    </source>
</evidence>
<dbReference type="EMBL" id="JAHRIP010031849">
    <property type="protein sequence ID" value="MEQ2293162.1"/>
    <property type="molecule type" value="Genomic_DNA"/>
</dbReference>
<keyword evidence="1" id="KW-0344">Guanine-nucleotide releasing factor</keyword>
<reference evidence="4 5" key="1">
    <citation type="submission" date="2021-06" db="EMBL/GenBank/DDBJ databases">
        <authorList>
            <person name="Palmer J.M."/>
        </authorList>
    </citation>
    <scope>NUCLEOTIDE SEQUENCE [LARGE SCALE GENOMIC DNA]</scope>
    <source>
        <strain evidence="4 5">AS_MEX2019</strain>
        <tissue evidence="4">Muscle</tissue>
    </source>
</reference>
<feature type="non-terminal residue" evidence="4">
    <location>
        <position position="139"/>
    </location>
</feature>
<protein>
    <submittedName>
        <fullName evidence="4">Dedicator of cytokinesis protein 1</fullName>
    </submittedName>
</protein>
<dbReference type="Gene3D" id="1.25.40.410">
    <property type="match status" value="1"/>
</dbReference>
<evidence type="ECO:0000256" key="2">
    <source>
        <dbReference type="PROSITE-ProRule" id="PRU00984"/>
    </source>
</evidence>
<evidence type="ECO:0000259" key="3">
    <source>
        <dbReference type="PROSITE" id="PS51651"/>
    </source>
</evidence>
<dbReference type="InterPro" id="IPR027357">
    <property type="entry name" value="DOCKER_dom"/>
</dbReference>
<name>A0ABV0YHS7_9TELE</name>
<dbReference type="PANTHER" id="PTHR45653:SF1">
    <property type="entry name" value="DEDICATOR OF CYTOKINESIS PROTEIN 1"/>
    <property type="match status" value="1"/>
</dbReference>
<comment type="caution">
    <text evidence="4">The sequence shown here is derived from an EMBL/GenBank/DDBJ whole genome shotgun (WGS) entry which is preliminary data.</text>
</comment>
<keyword evidence="5" id="KW-1185">Reference proteome</keyword>
<dbReference type="InterPro" id="IPR043161">
    <property type="entry name" value="DOCK_C_lobe_A"/>
</dbReference>
<sequence length="139" mass="16171">MHLCPRLNYAFCSVQDCVQGNYASISLICIGYKSWSDEPCAAHLTQREGYQATTQGQLKDQLYQEIINYFDKGKMWEEAIILSKELAEQYENEMFDFEQLSASLRKQAQFYENIVKVIRPKPDYFAVGYYGTGFPSFLR</sequence>
<evidence type="ECO:0000256" key="1">
    <source>
        <dbReference type="ARBA" id="ARBA00022658"/>
    </source>
</evidence>
<dbReference type="InterPro" id="IPR026791">
    <property type="entry name" value="DOCK"/>
</dbReference>
<dbReference type="Pfam" id="PF06920">
    <property type="entry name" value="DHR-2_Lobe_A"/>
    <property type="match status" value="1"/>
</dbReference>